<feature type="compositionally biased region" description="Polar residues" evidence="1">
    <location>
        <begin position="75"/>
        <end position="86"/>
    </location>
</feature>
<dbReference type="RefSeq" id="WP_198935721.1">
    <property type="nucleotide sequence ID" value="NZ_JFBM01000011.1"/>
</dbReference>
<evidence type="ECO:0000313" key="3">
    <source>
        <dbReference type="Proteomes" id="UP000256220"/>
    </source>
</evidence>
<gene>
    <name evidence="2" type="ORF">BB31_14845</name>
</gene>
<evidence type="ECO:0000313" key="2">
    <source>
        <dbReference type="EMBL" id="KFU80457.1"/>
    </source>
</evidence>
<dbReference type="Proteomes" id="UP000256220">
    <property type="component" value="Unassembled WGS sequence"/>
</dbReference>
<dbReference type="AlphaFoldDB" id="A0A2P2FUP3"/>
<comment type="caution">
    <text evidence="2">The sequence shown here is derived from an EMBL/GenBank/DDBJ whole genome shotgun (WGS) entry which is preliminary data.</text>
</comment>
<dbReference type="EMBL" id="JFBM01000011">
    <property type="protein sequence ID" value="KFU80457.1"/>
    <property type="molecule type" value="Genomic_DNA"/>
</dbReference>
<evidence type="ECO:0000256" key="1">
    <source>
        <dbReference type="SAM" id="MobiDB-lite"/>
    </source>
</evidence>
<organism evidence="2 3">
    <name type="scientific">Amycolatopsis lurida NRRL 2430</name>
    <dbReference type="NCBI Taxonomy" id="1460371"/>
    <lineage>
        <taxon>Bacteria</taxon>
        <taxon>Bacillati</taxon>
        <taxon>Actinomycetota</taxon>
        <taxon>Actinomycetes</taxon>
        <taxon>Pseudonocardiales</taxon>
        <taxon>Pseudonocardiaceae</taxon>
        <taxon>Amycolatopsis</taxon>
    </lineage>
</organism>
<keyword evidence="3" id="KW-1185">Reference proteome</keyword>
<feature type="region of interest" description="Disordered" evidence="1">
    <location>
        <begin position="74"/>
        <end position="96"/>
    </location>
</feature>
<proteinExistence type="predicted"/>
<sequence>MYRLQAVLVTESARGELLASAEGVRLVPLGHDLSLMPVTEVLFDAAELRTVLAECSEHGAVAYVEAEYFGGARRATSSPRSGSAGTATPAIGFPLS</sequence>
<name>A0A2P2FUP3_AMYLU</name>
<accession>A0A2P2FUP3</accession>
<reference evidence="2 3" key="1">
    <citation type="journal article" date="2014" name="Genome Announc.">
        <title>Draft Genome Sequence of Amycolatopsis lurida NRRL 2430, Producer of the Glycopeptide Family Antibiotic Ristocetin.</title>
        <authorList>
            <person name="Kwun M.J."/>
            <person name="Hong H.J."/>
        </authorList>
    </citation>
    <scope>NUCLEOTIDE SEQUENCE [LARGE SCALE GENOMIC DNA]</scope>
    <source>
        <strain evidence="2 3">NRRL 2430</strain>
    </source>
</reference>
<protein>
    <submittedName>
        <fullName evidence="2">Uncharacterized protein</fullName>
    </submittedName>
</protein>